<dbReference type="SUPFAM" id="SSF48264">
    <property type="entry name" value="Cytochrome P450"/>
    <property type="match status" value="1"/>
</dbReference>
<dbReference type="Proteomes" id="UP001501867">
    <property type="component" value="Unassembled WGS sequence"/>
</dbReference>
<dbReference type="PRINTS" id="PR00359">
    <property type="entry name" value="BP450"/>
</dbReference>
<keyword evidence="3" id="KW-1185">Reference proteome</keyword>
<evidence type="ECO:0000313" key="3">
    <source>
        <dbReference type="Proteomes" id="UP001501867"/>
    </source>
</evidence>
<dbReference type="CDD" id="cd11030">
    <property type="entry name" value="CYP105-like"/>
    <property type="match status" value="1"/>
</dbReference>
<dbReference type="RefSeq" id="WP_425580115.1">
    <property type="nucleotide sequence ID" value="NZ_BAAABV010000005.1"/>
</dbReference>
<gene>
    <name evidence="2" type="ORF">GCM10010302_05680</name>
</gene>
<organism evidence="2 3">
    <name type="scientific">Streptomyces polychromogenes</name>
    <dbReference type="NCBI Taxonomy" id="67342"/>
    <lineage>
        <taxon>Bacteria</taxon>
        <taxon>Bacillati</taxon>
        <taxon>Actinomycetota</taxon>
        <taxon>Actinomycetes</taxon>
        <taxon>Kitasatosporales</taxon>
        <taxon>Streptomycetaceae</taxon>
        <taxon>Streptomyces</taxon>
    </lineage>
</organism>
<evidence type="ECO:0000256" key="1">
    <source>
        <dbReference type="ARBA" id="ARBA00010617"/>
    </source>
</evidence>
<dbReference type="PANTHER" id="PTHR46696">
    <property type="entry name" value="P450, PUTATIVE (EUROFUNG)-RELATED"/>
    <property type="match status" value="1"/>
</dbReference>
<reference evidence="2 3" key="1">
    <citation type="journal article" date="2019" name="Int. J. Syst. Evol. Microbiol.">
        <title>The Global Catalogue of Microorganisms (GCM) 10K type strain sequencing project: providing services to taxonomists for standard genome sequencing and annotation.</title>
        <authorList>
            <consortium name="The Broad Institute Genomics Platform"/>
            <consortium name="The Broad Institute Genome Sequencing Center for Infectious Disease"/>
            <person name="Wu L."/>
            <person name="Ma J."/>
        </authorList>
    </citation>
    <scope>NUCLEOTIDE SEQUENCE [LARGE SCALE GENOMIC DNA]</scope>
    <source>
        <strain evidence="2 3">JCM 4505</strain>
    </source>
</reference>
<dbReference type="InterPro" id="IPR036396">
    <property type="entry name" value="Cyt_P450_sf"/>
</dbReference>
<dbReference type="InterPro" id="IPR002397">
    <property type="entry name" value="Cyt_P450_B"/>
</dbReference>
<dbReference type="InterPro" id="IPR001128">
    <property type="entry name" value="Cyt_P450"/>
</dbReference>
<name>A0ABN0V1W5_9ACTN</name>
<comment type="caution">
    <text evidence="2">The sequence shown here is derived from an EMBL/GenBank/DDBJ whole genome shotgun (WGS) entry which is preliminary data.</text>
</comment>
<dbReference type="EMBL" id="BAAABV010000005">
    <property type="protein sequence ID" value="GAA0270982.1"/>
    <property type="molecule type" value="Genomic_DNA"/>
</dbReference>
<dbReference type="Gene3D" id="1.10.630.10">
    <property type="entry name" value="Cytochrome P450"/>
    <property type="match status" value="1"/>
</dbReference>
<dbReference type="Pfam" id="PF00067">
    <property type="entry name" value="p450"/>
    <property type="match status" value="1"/>
</dbReference>
<proteinExistence type="inferred from homology"/>
<dbReference type="PANTHER" id="PTHR46696:SF1">
    <property type="entry name" value="CYTOCHROME P450 YJIB-RELATED"/>
    <property type="match status" value="1"/>
</dbReference>
<accession>A0ABN0V1W5</accession>
<evidence type="ECO:0000313" key="2">
    <source>
        <dbReference type="EMBL" id="GAA0270982.1"/>
    </source>
</evidence>
<dbReference type="PRINTS" id="PR00385">
    <property type="entry name" value="P450"/>
</dbReference>
<sequence length="412" mass="45770">MTSSQANVPDLKSTAIPYFPMPRASGCPLDPAPELAELQERAPLVRVRLWDGSTPWLVTRHAEQCALLSDRRVSADWMQPGYPFHTQFLRDHHGEGQFLTAMEGPEHLRLRRMIARPFTPRMVEKLRPTIQQVVDERIDALLAGPKPADFVSEFALPIPSRVICHVLGVPYEHHDFFHRAIRAVTESDVPADVASKSERELYHYLAKLIGHKLAHPDDGLLSQLATERLATGQLNRHELVMLILFLLISGHETTASMIALGVLALLLHPDQIAVLRDADEAGVDGAVDELLRYLTTVQPGRRRVAVEDIEIAGQLIRAGEGLILPEEIGNRDASVFPDPQKLDLRRDAGQQLAFGFGVHKCTGQPLARLELQVVFTALFRRIPTLALAVDPDSLPFMDDGLGYGLKGMPVSW</sequence>
<comment type="similarity">
    <text evidence="1">Belongs to the cytochrome P450 family.</text>
</comment>
<protein>
    <submittedName>
        <fullName evidence="2">Cytochrome P450</fullName>
    </submittedName>
</protein>